<keyword evidence="5" id="KW-1185">Reference proteome</keyword>
<sequence length="524" mass="56990">MASAGRSEKMMMGVLLVPQATVFASLTIGCVLVWLLGYWVLAFMKSKAEMKKFKETHRNEAEYRSLVAAERARAERQLRELESKMKDLTKSIASLIEIRSAGFQQVLCVKYVRPGYDRCTRARIRREGREVIRSLESVAVADSEPNHLHQIVAESDAERKYCLMLLEKGVGHNVEATSSLEFLAVESSRTERSHVIEALKSRCGEAQEELERQLQQRDHLELVLPAAKAHVDFWIQEETKESRGEIEELLIGRSLASLGKPSALEKLDLMGRRLSMELEHDFNLLHYQQSARTEIQLWEGLMNSTEAPLVHVPSETMALGTVGSEPATSETVASESVDSESVASESVASESVASESVASESVASESVASESVASETVASETVDSETVASETVASEPVASEPVASETLDSETVDSETVDSETVDSEPVASEPVASETLDSETVDSETVASETVTSERVASETADSETVDSETVDSEHVVAEHVISGTEHVAPEHVISGTEHVAPEHVISGTERVVAEHVVAERGG</sequence>
<keyword evidence="3" id="KW-0472">Membrane</keyword>
<evidence type="ECO:0000256" key="3">
    <source>
        <dbReference type="SAM" id="Phobius"/>
    </source>
</evidence>
<evidence type="ECO:0000313" key="5">
    <source>
        <dbReference type="Proteomes" id="UP001157974"/>
    </source>
</evidence>
<proteinExistence type="predicted"/>
<dbReference type="PROSITE" id="PS51257">
    <property type="entry name" value="PROKAR_LIPOPROTEIN"/>
    <property type="match status" value="1"/>
</dbReference>
<feature type="compositionally biased region" description="Acidic residues" evidence="2">
    <location>
        <begin position="462"/>
        <end position="472"/>
    </location>
</feature>
<dbReference type="Proteomes" id="UP001157974">
    <property type="component" value="Unassembled WGS sequence"/>
</dbReference>
<feature type="coiled-coil region" evidence="1">
    <location>
        <begin position="196"/>
        <end position="223"/>
    </location>
</feature>
<reference evidence="4 5" key="1">
    <citation type="journal article" date="2023" name="Nat. Commun.">
        <title>Origin of minicircular mitochondrial genomes in red algae.</title>
        <authorList>
            <person name="Lee Y."/>
            <person name="Cho C.H."/>
            <person name="Lee Y.M."/>
            <person name="Park S.I."/>
            <person name="Yang J.H."/>
            <person name="West J.A."/>
            <person name="Bhattacharya D."/>
            <person name="Yoon H.S."/>
        </authorList>
    </citation>
    <scope>NUCLEOTIDE SEQUENCE [LARGE SCALE GENOMIC DNA]</scope>
    <source>
        <strain evidence="4 5">CCMP1338</strain>
        <tissue evidence="4">Whole cell</tissue>
    </source>
</reference>
<name>A0AAV8UH66_9RHOD</name>
<comment type="caution">
    <text evidence="4">The sequence shown here is derived from an EMBL/GenBank/DDBJ whole genome shotgun (WGS) entry which is preliminary data.</text>
</comment>
<feature type="compositionally biased region" description="Low complexity" evidence="2">
    <location>
        <begin position="328"/>
        <end position="381"/>
    </location>
</feature>
<accession>A0AAV8UH66</accession>
<keyword evidence="3" id="KW-0812">Transmembrane</keyword>
<keyword evidence="3" id="KW-1133">Transmembrane helix</keyword>
<feature type="region of interest" description="Disordered" evidence="2">
    <location>
        <begin position="321"/>
        <end position="474"/>
    </location>
</feature>
<dbReference type="AlphaFoldDB" id="A0AAV8UH66"/>
<dbReference type="EMBL" id="JAMWBK010000010">
    <property type="protein sequence ID" value="KAJ8901850.1"/>
    <property type="molecule type" value="Genomic_DNA"/>
</dbReference>
<organism evidence="4 5">
    <name type="scientific">Rhodosorus marinus</name>
    <dbReference type="NCBI Taxonomy" id="101924"/>
    <lineage>
        <taxon>Eukaryota</taxon>
        <taxon>Rhodophyta</taxon>
        <taxon>Stylonematophyceae</taxon>
        <taxon>Stylonematales</taxon>
        <taxon>Stylonemataceae</taxon>
        <taxon>Rhodosorus</taxon>
    </lineage>
</organism>
<keyword evidence="1" id="KW-0175">Coiled coil</keyword>
<feature type="compositionally biased region" description="Acidic residues" evidence="2">
    <location>
        <begin position="407"/>
        <end position="423"/>
    </location>
</feature>
<feature type="coiled-coil region" evidence="1">
    <location>
        <begin position="64"/>
        <end position="98"/>
    </location>
</feature>
<evidence type="ECO:0000313" key="4">
    <source>
        <dbReference type="EMBL" id="KAJ8901850.1"/>
    </source>
</evidence>
<feature type="compositionally biased region" description="Polar residues" evidence="2">
    <location>
        <begin position="444"/>
        <end position="456"/>
    </location>
</feature>
<evidence type="ECO:0000256" key="2">
    <source>
        <dbReference type="SAM" id="MobiDB-lite"/>
    </source>
</evidence>
<gene>
    <name evidence="4" type="ORF">NDN08_004055</name>
</gene>
<feature type="transmembrane region" description="Helical" evidence="3">
    <location>
        <begin position="20"/>
        <end position="44"/>
    </location>
</feature>
<evidence type="ECO:0000256" key="1">
    <source>
        <dbReference type="SAM" id="Coils"/>
    </source>
</evidence>
<protein>
    <submittedName>
        <fullName evidence="4">Uncharacterized protein</fullName>
    </submittedName>
</protein>